<keyword evidence="2" id="KW-1185">Reference proteome</keyword>
<protein>
    <submittedName>
        <fullName evidence="1">Uncharacterized protein</fullName>
    </submittedName>
</protein>
<accession>A0ACC2KXG9</accession>
<evidence type="ECO:0000313" key="1">
    <source>
        <dbReference type="EMBL" id="KAJ8625581.1"/>
    </source>
</evidence>
<evidence type="ECO:0000313" key="2">
    <source>
        <dbReference type="Proteomes" id="UP001234297"/>
    </source>
</evidence>
<name>A0ACC2KXG9_PERAE</name>
<comment type="caution">
    <text evidence="1">The sequence shown here is derived from an EMBL/GenBank/DDBJ whole genome shotgun (WGS) entry which is preliminary data.</text>
</comment>
<gene>
    <name evidence="1" type="ORF">MRB53_034111</name>
</gene>
<reference evidence="1 2" key="1">
    <citation type="journal article" date="2022" name="Hortic Res">
        <title>A haplotype resolved chromosomal level avocado genome allows analysis of novel avocado genes.</title>
        <authorList>
            <person name="Nath O."/>
            <person name="Fletcher S.J."/>
            <person name="Hayward A."/>
            <person name="Shaw L.M."/>
            <person name="Masouleh A.K."/>
            <person name="Furtado A."/>
            <person name="Henry R.J."/>
            <person name="Mitter N."/>
        </authorList>
    </citation>
    <scope>NUCLEOTIDE SEQUENCE [LARGE SCALE GENOMIC DNA]</scope>
    <source>
        <strain evidence="2">cv. Hass</strain>
    </source>
</reference>
<organism evidence="1 2">
    <name type="scientific">Persea americana</name>
    <name type="common">Avocado</name>
    <dbReference type="NCBI Taxonomy" id="3435"/>
    <lineage>
        <taxon>Eukaryota</taxon>
        <taxon>Viridiplantae</taxon>
        <taxon>Streptophyta</taxon>
        <taxon>Embryophyta</taxon>
        <taxon>Tracheophyta</taxon>
        <taxon>Spermatophyta</taxon>
        <taxon>Magnoliopsida</taxon>
        <taxon>Magnoliidae</taxon>
        <taxon>Laurales</taxon>
        <taxon>Lauraceae</taxon>
        <taxon>Persea</taxon>
    </lineage>
</organism>
<dbReference type="EMBL" id="CM056819">
    <property type="protein sequence ID" value="KAJ8625581.1"/>
    <property type="molecule type" value="Genomic_DNA"/>
</dbReference>
<dbReference type="Proteomes" id="UP001234297">
    <property type="component" value="Chromosome 11"/>
</dbReference>
<sequence length="112" mass="12910">MNIEWKGSAYRIKKCATDLLSVGDLIEDDEEDSWDLMGRDIRLKSTFLYCDFNQAISNAPQELKKPLLELANKLFHYIEELDNAVKIRNISLTQSRYEDAALVLQEVMSVIP</sequence>
<proteinExistence type="predicted"/>